<sequence length="176" mass="20165">MLEIASGSGEHAVFFQTIFNHITWQTSDPHKTNRNSILSWIISEGLTSRMKEPLDIDVNIVPWQVSNYLSSRIRAIVCINMIHVTEWSSTLSLFNEALNHLKKGDPLIIYGPFKRNGRYTSISNENFDKSLKIIDSNWGLRDLDLINKLAIDLGYNNLNIIDMPANNFLAVYRKNL</sequence>
<dbReference type="STRING" id="93059.P9211_08081"/>
<reference evidence="1 2" key="1">
    <citation type="journal article" date="2007" name="PLoS Genet.">
        <title>Patterns and implications of gene gain and loss in the evolution of Prochlorococcus.</title>
        <authorList>
            <person name="Kettler G.C."/>
            <person name="Martiny A.C."/>
            <person name="Huang K."/>
            <person name="Zucker J."/>
            <person name="Coleman M.L."/>
            <person name="Rodrigue S."/>
            <person name="Chen F."/>
            <person name="Lapidus A."/>
            <person name="Ferriera S."/>
            <person name="Johnson J."/>
            <person name="Steglich C."/>
            <person name="Church G.M."/>
            <person name="Richardson P."/>
            <person name="Chisholm S.W."/>
        </authorList>
    </citation>
    <scope>NUCLEOTIDE SEQUENCE [LARGE SCALE GENOMIC DNA]</scope>
    <source>
        <strain evidence="2">MIT 9211</strain>
    </source>
</reference>
<evidence type="ECO:0000313" key="2">
    <source>
        <dbReference type="Proteomes" id="UP000000788"/>
    </source>
</evidence>
<dbReference type="KEGG" id="pmj:P9211_08081"/>
<accession>A9BA77</accession>
<gene>
    <name evidence="1" type="ordered locus">P9211_08081</name>
</gene>
<evidence type="ECO:0008006" key="3">
    <source>
        <dbReference type="Google" id="ProtNLM"/>
    </source>
</evidence>
<protein>
    <recommendedName>
        <fullName evidence="3">SAM-dependent methyltransferase</fullName>
    </recommendedName>
</protein>
<dbReference type="EMBL" id="CP000878">
    <property type="protein sequence ID" value="ABX08739.1"/>
    <property type="molecule type" value="Genomic_DNA"/>
</dbReference>
<proteinExistence type="predicted"/>
<dbReference type="eggNOG" id="COG0220">
    <property type="taxonomic scope" value="Bacteria"/>
</dbReference>
<name>A9BA77_PROM4</name>
<organism evidence="1 2">
    <name type="scientific">Prochlorococcus marinus (strain MIT 9211)</name>
    <dbReference type="NCBI Taxonomy" id="93059"/>
    <lineage>
        <taxon>Bacteria</taxon>
        <taxon>Bacillati</taxon>
        <taxon>Cyanobacteriota</taxon>
        <taxon>Cyanophyceae</taxon>
        <taxon>Synechococcales</taxon>
        <taxon>Prochlorococcaceae</taxon>
        <taxon>Prochlorococcus</taxon>
    </lineage>
</organism>
<dbReference type="PANTHER" id="PTHR20974">
    <property type="entry name" value="UPF0585 PROTEIN CG18661"/>
    <property type="match status" value="1"/>
</dbReference>
<keyword evidence="2" id="KW-1185">Reference proteome</keyword>
<dbReference type="PANTHER" id="PTHR20974:SF0">
    <property type="entry name" value="UPF0585 PROTEIN CG18661"/>
    <property type="match status" value="1"/>
</dbReference>
<dbReference type="HOGENOM" id="CLU_067698_0_0_3"/>
<dbReference type="Proteomes" id="UP000000788">
    <property type="component" value="Chromosome"/>
</dbReference>
<dbReference type="InterPro" id="IPR029063">
    <property type="entry name" value="SAM-dependent_MTases_sf"/>
</dbReference>
<dbReference type="Pfam" id="PF06080">
    <property type="entry name" value="DUF938"/>
    <property type="match status" value="1"/>
</dbReference>
<dbReference type="AlphaFoldDB" id="A9BA77"/>
<dbReference type="SUPFAM" id="SSF53335">
    <property type="entry name" value="S-adenosyl-L-methionine-dependent methyltransferases"/>
    <property type="match status" value="1"/>
</dbReference>
<evidence type="ECO:0000313" key="1">
    <source>
        <dbReference type="EMBL" id="ABX08739.1"/>
    </source>
</evidence>
<dbReference type="InterPro" id="IPR010342">
    <property type="entry name" value="DUF938"/>
</dbReference>